<dbReference type="InterPro" id="IPR010583">
    <property type="entry name" value="MipA"/>
</dbReference>
<dbReference type="RefSeq" id="WP_027669998.1">
    <property type="nucleotide sequence ID" value="NZ_JAPJEC010000273.1"/>
</dbReference>
<evidence type="ECO:0000256" key="4">
    <source>
        <dbReference type="ARBA" id="ARBA00023136"/>
    </source>
</evidence>
<evidence type="ECO:0000256" key="6">
    <source>
        <dbReference type="SAM" id="SignalP"/>
    </source>
</evidence>
<name>A0ABT9I130_9GAMM</name>
<dbReference type="Pfam" id="PF06629">
    <property type="entry name" value="MipA"/>
    <property type="match status" value="1"/>
</dbReference>
<keyword evidence="3 6" id="KW-0732">Signal</keyword>
<evidence type="ECO:0000256" key="2">
    <source>
        <dbReference type="ARBA" id="ARBA00005722"/>
    </source>
</evidence>
<comment type="subcellular location">
    <subcellularLocation>
        <location evidence="1">Cell outer membrane</location>
    </subcellularLocation>
</comment>
<dbReference type="EMBL" id="JAPJDZ010000038">
    <property type="protein sequence ID" value="MDP5137096.1"/>
    <property type="molecule type" value="Genomic_DNA"/>
</dbReference>
<sequence>MRYWLLILFVLSMAAKADTAEVCLDDPGCATEQKLYLSLALGYGQRSNPLYDGEELPLILLPEVYYYGENWFFDNGKLGTSWALSEQWHLSLVSQLNSEKGYFQKWFGGNVFQFSQSFTNASISEERIGPMQASVHEISKRPTAVDAGLQLDWFSDNWQVQSNVWQDISNTYQGQHASISVGRYWENAFGRWQFIAKLNWKSAKLIDTYYGIDNNDPFYLRRYNGKPSWQPELRLSWQHPLSERFAVLGFLRYLHLDDAMTDSPLLRTNNITTWFFGVSYRLF</sequence>
<proteinExistence type="inferred from homology"/>
<gene>
    <name evidence="7" type="ORF">ORJ04_14170</name>
</gene>
<organism evidence="7 8">
    <name type="scientific">Rheinheimera baltica</name>
    <dbReference type="NCBI Taxonomy" id="67576"/>
    <lineage>
        <taxon>Bacteria</taxon>
        <taxon>Pseudomonadati</taxon>
        <taxon>Pseudomonadota</taxon>
        <taxon>Gammaproteobacteria</taxon>
        <taxon>Chromatiales</taxon>
        <taxon>Chromatiaceae</taxon>
        <taxon>Rheinheimera</taxon>
    </lineage>
</organism>
<feature type="signal peptide" evidence="6">
    <location>
        <begin position="1"/>
        <end position="17"/>
    </location>
</feature>
<keyword evidence="4" id="KW-0472">Membrane</keyword>
<keyword evidence="5" id="KW-0998">Cell outer membrane</keyword>
<accession>A0ABT9I130</accession>
<feature type="chain" id="PRO_5045684297" evidence="6">
    <location>
        <begin position="18"/>
        <end position="283"/>
    </location>
</feature>
<evidence type="ECO:0000313" key="7">
    <source>
        <dbReference type="EMBL" id="MDP5137096.1"/>
    </source>
</evidence>
<keyword evidence="8" id="KW-1185">Reference proteome</keyword>
<evidence type="ECO:0000256" key="1">
    <source>
        <dbReference type="ARBA" id="ARBA00004442"/>
    </source>
</evidence>
<reference evidence="7 8" key="1">
    <citation type="submission" date="2022-11" db="EMBL/GenBank/DDBJ databases">
        <title>Viruses from the air-sea interface of a natural surface slick.</title>
        <authorList>
            <person name="Rahlff J."/>
            <person name="Holmfeldt K."/>
        </authorList>
    </citation>
    <scope>NUCLEOTIDE SEQUENCE [LARGE SCALE GENOMIC DNA]</scope>
    <source>
        <strain evidence="7 8">SMS4</strain>
    </source>
</reference>
<comment type="similarity">
    <text evidence="2">Belongs to the MipA/OmpV family.</text>
</comment>
<evidence type="ECO:0000256" key="3">
    <source>
        <dbReference type="ARBA" id="ARBA00022729"/>
    </source>
</evidence>
<protein>
    <submittedName>
        <fullName evidence="7">MipA/OmpV family protein</fullName>
    </submittedName>
</protein>
<evidence type="ECO:0000256" key="5">
    <source>
        <dbReference type="ARBA" id="ARBA00023237"/>
    </source>
</evidence>
<dbReference type="PANTHER" id="PTHR38776:SF1">
    <property type="entry name" value="MLTA-INTERACTING PROTEIN-RELATED"/>
    <property type="match status" value="1"/>
</dbReference>
<dbReference type="Proteomes" id="UP001231109">
    <property type="component" value="Unassembled WGS sequence"/>
</dbReference>
<dbReference type="PANTHER" id="PTHR38776">
    <property type="entry name" value="MLTA-INTERACTING PROTEIN-RELATED"/>
    <property type="match status" value="1"/>
</dbReference>
<comment type="caution">
    <text evidence="7">The sequence shown here is derived from an EMBL/GenBank/DDBJ whole genome shotgun (WGS) entry which is preliminary data.</text>
</comment>
<evidence type="ECO:0000313" key="8">
    <source>
        <dbReference type="Proteomes" id="UP001231109"/>
    </source>
</evidence>